<dbReference type="EMBL" id="CP020771">
    <property type="protein sequence ID" value="ARI82853.1"/>
    <property type="molecule type" value="Genomic_DNA"/>
</dbReference>
<gene>
    <name evidence="1" type="ORF">BH695_3574</name>
</gene>
<keyword evidence="2" id="KW-1185">Reference proteome</keyword>
<dbReference type="Proteomes" id="UP000192439">
    <property type="component" value="Chromosome"/>
</dbReference>
<organism evidence="1 2">
    <name type="scientific">Microcystis aeruginosa PCC 7806SL</name>
    <dbReference type="NCBI Taxonomy" id="1903187"/>
    <lineage>
        <taxon>Bacteria</taxon>
        <taxon>Bacillati</taxon>
        <taxon>Cyanobacteriota</taxon>
        <taxon>Cyanophyceae</taxon>
        <taxon>Oscillatoriophycideae</taxon>
        <taxon>Chroococcales</taxon>
        <taxon>Microcystaceae</taxon>
        <taxon>Microcystis</taxon>
    </lineage>
</organism>
<sequence>MVSEFIELRAPKMSYRYFDQIEMQPRKRSQENEKTGI</sequence>
<protein>
    <submittedName>
        <fullName evidence="1">Uncharacterized protein</fullName>
    </submittedName>
</protein>
<name>A0AB33C6K1_MICA7</name>
<evidence type="ECO:0000313" key="2">
    <source>
        <dbReference type="Proteomes" id="UP000192439"/>
    </source>
</evidence>
<reference evidence="1 2" key="1">
    <citation type="journal article" date="2018" name="Harmful Algae">
        <title>The highly heterogeneous methylated genomes and diverse restriction-modification systems of bloom-forming Microcystis.</title>
        <authorList>
            <person name="Zhao L."/>
            <person name="Song Y."/>
            <person name="Li L."/>
            <person name="Gan N."/>
            <person name="Brand J.J."/>
            <person name="Song L."/>
        </authorList>
    </citation>
    <scope>NUCLEOTIDE SEQUENCE [LARGE SCALE GENOMIC DNA]</scope>
    <source>
        <strain evidence="1 2">PCC 7806SL</strain>
    </source>
</reference>
<evidence type="ECO:0000313" key="1">
    <source>
        <dbReference type="EMBL" id="ARI82853.1"/>
    </source>
</evidence>
<dbReference type="AlphaFoldDB" id="A0AB33C6K1"/>
<proteinExistence type="predicted"/>
<accession>A0AB33C6K1</accession>